<evidence type="ECO:0000313" key="3">
    <source>
        <dbReference type="Proteomes" id="UP001501588"/>
    </source>
</evidence>
<feature type="transmembrane region" description="Helical" evidence="1">
    <location>
        <begin position="78"/>
        <end position="97"/>
    </location>
</feature>
<name>A0ABN1G3V6_9PROT</name>
<gene>
    <name evidence="2" type="ORF">GCM10009416_46310</name>
</gene>
<keyword evidence="1" id="KW-0472">Membrane</keyword>
<reference evidence="2 3" key="1">
    <citation type="journal article" date="2019" name="Int. J. Syst. Evol. Microbiol.">
        <title>The Global Catalogue of Microorganisms (GCM) 10K type strain sequencing project: providing services to taxonomists for standard genome sequencing and annotation.</title>
        <authorList>
            <consortium name="The Broad Institute Genomics Platform"/>
            <consortium name="The Broad Institute Genome Sequencing Center for Infectious Disease"/>
            <person name="Wu L."/>
            <person name="Ma J."/>
        </authorList>
    </citation>
    <scope>NUCLEOTIDE SEQUENCE [LARGE SCALE GENOMIC DNA]</scope>
    <source>
        <strain evidence="2 3">JCM 9933</strain>
    </source>
</reference>
<feature type="transmembrane region" description="Helical" evidence="1">
    <location>
        <begin position="39"/>
        <end position="66"/>
    </location>
</feature>
<accession>A0ABN1G3V6</accession>
<sequence length="212" mass="22251">MWLYAVGVAGPLAAVAAATLVFGVEPSRLLRDPNAYSVQAFYVGFFSNLGVLAWWTAAVSCLTAAAALHRRGWDEERAAVAAGGALSAVLGLDDLLMVHEAFVPDYLGLPELLPLAAYAAAMAWYLWRFRAFHLSMDAGLLAAALVLLGSSVLADLAYSDAYEGIPVLLEDGLKFGGICAWAAYHAAAACRLLREGAAGAGRSGVPPSPRRL</sequence>
<dbReference type="Proteomes" id="UP001501588">
    <property type="component" value="Unassembled WGS sequence"/>
</dbReference>
<evidence type="ECO:0008006" key="4">
    <source>
        <dbReference type="Google" id="ProtNLM"/>
    </source>
</evidence>
<evidence type="ECO:0000313" key="2">
    <source>
        <dbReference type="EMBL" id="GAA0603380.1"/>
    </source>
</evidence>
<keyword evidence="1" id="KW-1133">Transmembrane helix</keyword>
<dbReference type="EMBL" id="BAAAFZ010000089">
    <property type="protein sequence ID" value="GAA0603380.1"/>
    <property type="molecule type" value="Genomic_DNA"/>
</dbReference>
<feature type="transmembrane region" description="Helical" evidence="1">
    <location>
        <begin position="139"/>
        <end position="158"/>
    </location>
</feature>
<feature type="transmembrane region" description="Helical" evidence="1">
    <location>
        <begin position="109"/>
        <end position="127"/>
    </location>
</feature>
<evidence type="ECO:0000256" key="1">
    <source>
        <dbReference type="SAM" id="Phobius"/>
    </source>
</evidence>
<organism evidence="2 3">
    <name type="scientific">Craurococcus roseus</name>
    <dbReference type="NCBI Taxonomy" id="77585"/>
    <lineage>
        <taxon>Bacteria</taxon>
        <taxon>Pseudomonadati</taxon>
        <taxon>Pseudomonadota</taxon>
        <taxon>Alphaproteobacteria</taxon>
        <taxon>Acetobacterales</taxon>
        <taxon>Acetobacteraceae</taxon>
        <taxon>Craurococcus</taxon>
    </lineage>
</organism>
<proteinExistence type="predicted"/>
<keyword evidence="1" id="KW-0812">Transmembrane</keyword>
<protein>
    <recommendedName>
        <fullName evidence="4">Oxidase</fullName>
    </recommendedName>
</protein>
<comment type="caution">
    <text evidence="2">The sequence shown here is derived from an EMBL/GenBank/DDBJ whole genome shotgun (WGS) entry which is preliminary data.</text>
</comment>
<keyword evidence="3" id="KW-1185">Reference proteome</keyword>